<evidence type="ECO:0000313" key="3">
    <source>
        <dbReference type="EMBL" id="QOV90609.1"/>
    </source>
</evidence>
<dbReference type="KEGG" id="hbs:IPV69_04390"/>
<dbReference type="Pfam" id="PF00884">
    <property type="entry name" value="Sulfatase"/>
    <property type="match status" value="1"/>
</dbReference>
<evidence type="ECO:0000256" key="1">
    <source>
        <dbReference type="SAM" id="SignalP"/>
    </source>
</evidence>
<feature type="signal peptide" evidence="1">
    <location>
        <begin position="1"/>
        <end position="21"/>
    </location>
</feature>
<gene>
    <name evidence="3" type="ORF">IPV69_04390</name>
</gene>
<reference evidence="3 4" key="1">
    <citation type="submission" date="2020-10" db="EMBL/GenBank/DDBJ databases">
        <title>Wide distribution of Phycisphaera-like planctomycetes from WD2101 soil group in peatlands and genome analysis of the first cultivated representative.</title>
        <authorList>
            <person name="Dedysh S.N."/>
            <person name="Beletsky A.V."/>
            <person name="Ivanova A."/>
            <person name="Kulichevskaya I.S."/>
            <person name="Suzina N.E."/>
            <person name="Philippov D.A."/>
            <person name="Rakitin A.L."/>
            <person name="Mardanov A.V."/>
            <person name="Ravin N.V."/>
        </authorList>
    </citation>
    <scope>NUCLEOTIDE SEQUENCE [LARGE SCALE GENOMIC DNA]</scope>
    <source>
        <strain evidence="3 4">M1803</strain>
    </source>
</reference>
<keyword evidence="4" id="KW-1185">Reference proteome</keyword>
<dbReference type="InterPro" id="IPR000917">
    <property type="entry name" value="Sulfatase_N"/>
</dbReference>
<dbReference type="PANTHER" id="PTHR43108:SF6">
    <property type="entry name" value="N-SULPHOGLUCOSAMINE SULPHOHYDROLASE"/>
    <property type="match status" value="1"/>
</dbReference>
<name>A0A7M2WYV2_9BACT</name>
<dbReference type="RefSeq" id="WP_206293702.1">
    <property type="nucleotide sequence ID" value="NZ_CP063458.1"/>
</dbReference>
<feature type="chain" id="PRO_5034309981" evidence="1">
    <location>
        <begin position="22"/>
        <end position="483"/>
    </location>
</feature>
<evidence type="ECO:0000313" key="4">
    <source>
        <dbReference type="Proteomes" id="UP000593765"/>
    </source>
</evidence>
<dbReference type="InterPro" id="IPR017850">
    <property type="entry name" value="Alkaline_phosphatase_core_sf"/>
</dbReference>
<dbReference type="AlphaFoldDB" id="A0A7M2WYV2"/>
<accession>A0A7M2WYV2</accession>
<feature type="domain" description="Sulfatase N-terminal" evidence="2">
    <location>
        <begin position="37"/>
        <end position="363"/>
    </location>
</feature>
<organism evidence="3 4">
    <name type="scientific">Humisphaera borealis</name>
    <dbReference type="NCBI Taxonomy" id="2807512"/>
    <lineage>
        <taxon>Bacteria</taxon>
        <taxon>Pseudomonadati</taxon>
        <taxon>Planctomycetota</taxon>
        <taxon>Phycisphaerae</taxon>
        <taxon>Tepidisphaerales</taxon>
        <taxon>Tepidisphaeraceae</taxon>
        <taxon>Humisphaera</taxon>
    </lineage>
</organism>
<dbReference type="CDD" id="cd16031">
    <property type="entry name" value="G6S_like"/>
    <property type="match status" value="1"/>
</dbReference>
<dbReference type="Gene3D" id="3.40.720.10">
    <property type="entry name" value="Alkaline Phosphatase, subunit A"/>
    <property type="match status" value="1"/>
</dbReference>
<dbReference type="PANTHER" id="PTHR43108">
    <property type="entry name" value="N-ACETYLGLUCOSAMINE-6-SULFATASE FAMILY MEMBER"/>
    <property type="match status" value="1"/>
</dbReference>
<protein>
    <submittedName>
        <fullName evidence="3">Sulfatase</fullName>
    </submittedName>
</protein>
<sequence length="483" mass="54304">MLNRFLLTCVVVCSFGRLVLAADTAASPRIEKPVGRPNILFILTDDQRWDAVGHSKAFGIQTPNIDALAAEGVRFRNMFVTTAICAASRATILTGLHERTHRYTFGTKPITAEHAAASYPRLLKDAGYRTGHVGKFGVAVADAGQKAMYDVFTPLGHPYLKKQPDGTERHLTDIEAENAIKFIEGSDPAKPWCLSLCFNSPHAEDNNPRQYIWAKESDGLYEDLTFVPPATMAESFFESQPDFIKNSESRKRFKWRFDEPAKYQEMVRGYFRMIADVDRAIGRVRKAVADKGQADNTVIVFTADNGYFLGDRGLADKWYIYEESIRVPLIIADPLLKDRHGAVIDQMALNLDLAPTMLARAGIAVPRHYQGRSLLPLLTGEAQVPWRDDFFYEHLMDANGPGAIIPKSEGVRNERFTYVRWFQAKPLVEELYDHEADFHCTKNLIADPAFAATADALRKRTTELRDQYGGPWVSNAAEKPKRK</sequence>
<keyword evidence="1" id="KW-0732">Signal</keyword>
<dbReference type="EMBL" id="CP063458">
    <property type="protein sequence ID" value="QOV90609.1"/>
    <property type="molecule type" value="Genomic_DNA"/>
</dbReference>
<dbReference type="SUPFAM" id="SSF53649">
    <property type="entry name" value="Alkaline phosphatase-like"/>
    <property type="match status" value="1"/>
</dbReference>
<proteinExistence type="predicted"/>
<dbReference type="Proteomes" id="UP000593765">
    <property type="component" value="Chromosome"/>
</dbReference>
<evidence type="ECO:0000259" key="2">
    <source>
        <dbReference type="Pfam" id="PF00884"/>
    </source>
</evidence>